<evidence type="ECO:0000256" key="10">
    <source>
        <dbReference type="SAM" id="Phobius"/>
    </source>
</evidence>
<evidence type="ECO:0000256" key="6">
    <source>
        <dbReference type="ARBA" id="ARBA00023034"/>
    </source>
</evidence>
<evidence type="ECO:0000313" key="12">
    <source>
        <dbReference type="Proteomes" id="UP000324585"/>
    </source>
</evidence>
<dbReference type="EMBL" id="VRMN01000011">
    <property type="protein sequence ID" value="KAA8491847.1"/>
    <property type="molecule type" value="Genomic_DNA"/>
</dbReference>
<dbReference type="AlphaFoldDB" id="A0A5J4YN43"/>
<dbReference type="GO" id="GO:0008146">
    <property type="term" value="F:sulfotransferase activity"/>
    <property type="evidence" value="ECO:0007669"/>
    <property type="project" value="InterPro"/>
</dbReference>
<evidence type="ECO:0000256" key="1">
    <source>
        <dbReference type="ARBA" id="ARBA00004323"/>
    </source>
</evidence>
<keyword evidence="6" id="KW-0333">Golgi apparatus</keyword>
<dbReference type="InterPro" id="IPR018011">
    <property type="entry name" value="Carb_sulfotrans_8-10"/>
</dbReference>
<evidence type="ECO:0000256" key="2">
    <source>
        <dbReference type="ARBA" id="ARBA00006339"/>
    </source>
</evidence>
<dbReference type="GO" id="GO:0000139">
    <property type="term" value="C:Golgi membrane"/>
    <property type="evidence" value="ECO:0007669"/>
    <property type="project" value="UniProtKB-SubCell"/>
</dbReference>
<keyword evidence="12" id="KW-1185">Reference proteome</keyword>
<organism evidence="11 12">
    <name type="scientific">Porphyridium purpureum</name>
    <name type="common">Red alga</name>
    <name type="synonym">Porphyridium cruentum</name>
    <dbReference type="NCBI Taxonomy" id="35688"/>
    <lineage>
        <taxon>Eukaryota</taxon>
        <taxon>Rhodophyta</taxon>
        <taxon>Bangiophyceae</taxon>
        <taxon>Porphyridiales</taxon>
        <taxon>Porphyridiaceae</taxon>
        <taxon>Porphyridium</taxon>
    </lineage>
</organism>
<accession>A0A5J4YN43</accession>
<dbReference type="OrthoDB" id="2019940at2759"/>
<feature type="region of interest" description="Disordered" evidence="9">
    <location>
        <begin position="152"/>
        <end position="174"/>
    </location>
</feature>
<dbReference type="InterPro" id="IPR005331">
    <property type="entry name" value="Sulfotransferase"/>
</dbReference>
<protein>
    <submittedName>
        <fullName evidence="11">Carbohydrate sulfotransferase 14</fullName>
    </submittedName>
</protein>
<evidence type="ECO:0000256" key="7">
    <source>
        <dbReference type="ARBA" id="ARBA00023136"/>
    </source>
</evidence>
<sequence length="453" mass="50990">MTHRNQDWVYLRRSSVRVASFDPAGIRAKHGTAIRAYRHAQKPLVTLPGTESELHLTMQRSEAELPYDKLSKPVPLPAIANSARMKTGQMMKQPLLAVLLLAVLVALSCIAQLPFSTLSLLSPSAFGSLQEDRGVKLARPLSGAKRGLLLQGITSDQKESTENTTGEAAARPETKRRTWKEMSADERIEFRKAHGNNLAGAQVSQASKRGILKRLIYSSRTRMIFCPIPKVANSAWKYMIRKIDGMDDKADIQIVNDRSKSGLTYLVDFPVDEAADMLEDDSIMKVVFVRDPLPRAVSAFLNKFVQKEVDSQEYDLYMKHLFGERFFKRADTTPAKYGRITFGEFARRVEMQTAYEMNEHWAPQTFLCGMDVIPYDYIGHFERMKEDSSFILQTLGQMGLSLPTPEEINFLSTGASKASSTYFTPALTQIWQQKFAQDFSLLGYDSTKDGRAS</sequence>
<proteinExistence type="inferred from homology"/>
<dbReference type="Pfam" id="PF03567">
    <property type="entry name" value="Sulfotransfer_2"/>
    <property type="match status" value="1"/>
</dbReference>
<keyword evidence="4 10" id="KW-0812">Transmembrane</keyword>
<dbReference type="OMA" id="FAPENER"/>
<comment type="subcellular location">
    <subcellularLocation>
        <location evidence="1">Golgi apparatus membrane</location>
        <topology evidence="1">Single-pass type II membrane protein</topology>
    </subcellularLocation>
</comment>
<gene>
    <name evidence="11" type="ORF">FVE85_8329</name>
</gene>
<evidence type="ECO:0000256" key="9">
    <source>
        <dbReference type="SAM" id="MobiDB-lite"/>
    </source>
</evidence>
<keyword evidence="8" id="KW-0325">Glycoprotein</keyword>
<feature type="transmembrane region" description="Helical" evidence="10">
    <location>
        <begin position="94"/>
        <end position="115"/>
    </location>
</feature>
<evidence type="ECO:0000313" key="11">
    <source>
        <dbReference type="EMBL" id="KAA8491847.1"/>
    </source>
</evidence>
<evidence type="ECO:0000256" key="5">
    <source>
        <dbReference type="ARBA" id="ARBA00022989"/>
    </source>
</evidence>
<evidence type="ECO:0000256" key="4">
    <source>
        <dbReference type="ARBA" id="ARBA00022692"/>
    </source>
</evidence>
<name>A0A5J4YN43_PORPP</name>
<dbReference type="Proteomes" id="UP000324585">
    <property type="component" value="Unassembled WGS sequence"/>
</dbReference>
<reference evidence="12" key="1">
    <citation type="journal article" date="2019" name="Nat. Commun.">
        <title>Expansion of phycobilisome linker gene families in mesophilic red algae.</title>
        <authorList>
            <person name="Lee J."/>
            <person name="Kim D."/>
            <person name="Bhattacharya D."/>
            <person name="Yoon H.S."/>
        </authorList>
    </citation>
    <scope>NUCLEOTIDE SEQUENCE [LARGE SCALE GENOMIC DNA]</scope>
    <source>
        <strain evidence="12">CCMP 1328</strain>
    </source>
</reference>
<dbReference type="PANTHER" id="PTHR12137">
    <property type="entry name" value="CARBOHYDRATE SULFOTRANSFERASE"/>
    <property type="match status" value="1"/>
</dbReference>
<dbReference type="PANTHER" id="PTHR12137:SF54">
    <property type="entry name" value="CARBOHYDRATE SULFOTRANSFERASE"/>
    <property type="match status" value="1"/>
</dbReference>
<comment type="similarity">
    <text evidence="2">Belongs to the sulfotransferase 2 family.</text>
</comment>
<comment type="caution">
    <text evidence="11">The sequence shown here is derived from an EMBL/GenBank/DDBJ whole genome shotgun (WGS) entry which is preliminary data.</text>
</comment>
<keyword evidence="3 11" id="KW-0808">Transferase</keyword>
<evidence type="ECO:0000256" key="8">
    <source>
        <dbReference type="ARBA" id="ARBA00023180"/>
    </source>
</evidence>
<keyword evidence="5 10" id="KW-1133">Transmembrane helix</keyword>
<dbReference type="GO" id="GO:0016051">
    <property type="term" value="P:carbohydrate biosynthetic process"/>
    <property type="evidence" value="ECO:0007669"/>
    <property type="project" value="InterPro"/>
</dbReference>
<evidence type="ECO:0000256" key="3">
    <source>
        <dbReference type="ARBA" id="ARBA00022679"/>
    </source>
</evidence>
<keyword evidence="7 10" id="KW-0472">Membrane</keyword>